<proteinExistence type="predicted"/>
<evidence type="ECO:0000256" key="2">
    <source>
        <dbReference type="ARBA" id="ARBA00022840"/>
    </source>
</evidence>
<dbReference type="InterPro" id="IPR002575">
    <property type="entry name" value="Aminoglycoside_PTrfase"/>
</dbReference>
<feature type="domain" description="Aminoglycoside phosphotransferase" evidence="3">
    <location>
        <begin position="24"/>
        <end position="240"/>
    </location>
</feature>
<gene>
    <name evidence="4" type="ORF">DKW60_11450</name>
</gene>
<keyword evidence="4" id="KW-0808">Transferase</keyword>
<dbReference type="Proteomes" id="UP000245539">
    <property type="component" value="Unassembled WGS sequence"/>
</dbReference>
<organism evidence="4 5">
    <name type="scientific">Leucothrix pacifica</name>
    <dbReference type="NCBI Taxonomy" id="1247513"/>
    <lineage>
        <taxon>Bacteria</taxon>
        <taxon>Pseudomonadati</taxon>
        <taxon>Pseudomonadota</taxon>
        <taxon>Gammaproteobacteria</taxon>
        <taxon>Thiotrichales</taxon>
        <taxon>Thiotrichaceae</taxon>
        <taxon>Leucothrix</taxon>
    </lineage>
</organism>
<reference evidence="4 5" key="1">
    <citation type="submission" date="2018-05" db="EMBL/GenBank/DDBJ databases">
        <title>Leucothrix arctica sp. nov., isolated from Arctic seawater.</title>
        <authorList>
            <person name="Choi A."/>
            <person name="Baek K."/>
        </authorList>
    </citation>
    <scope>NUCLEOTIDE SEQUENCE [LARGE SCALE GENOMIC DNA]</scope>
    <source>
        <strain evidence="4 5">JCM 18388</strain>
    </source>
</reference>
<dbReference type="GO" id="GO:0016740">
    <property type="term" value="F:transferase activity"/>
    <property type="evidence" value="ECO:0007669"/>
    <property type="project" value="UniProtKB-KW"/>
</dbReference>
<dbReference type="PANTHER" id="PTHR33540">
    <property type="entry name" value="TRNA THREONYLCARBAMOYLADENOSINE BIOSYNTHESIS PROTEIN TSAE"/>
    <property type="match status" value="1"/>
</dbReference>
<dbReference type="EMBL" id="QGKM01000029">
    <property type="protein sequence ID" value="PWQ97030.1"/>
    <property type="molecule type" value="Genomic_DNA"/>
</dbReference>
<dbReference type="Gene3D" id="3.30.200.20">
    <property type="entry name" value="Phosphorylase Kinase, domain 1"/>
    <property type="match status" value="1"/>
</dbReference>
<protein>
    <submittedName>
        <fullName evidence="4">Aminoglycoside phosphotransferase</fullName>
    </submittedName>
</protein>
<keyword evidence="2" id="KW-0067">ATP-binding</keyword>
<dbReference type="SUPFAM" id="SSF56112">
    <property type="entry name" value="Protein kinase-like (PK-like)"/>
    <property type="match status" value="1"/>
</dbReference>
<dbReference type="OrthoDB" id="9809275at2"/>
<keyword evidence="5" id="KW-1185">Reference proteome</keyword>
<evidence type="ECO:0000313" key="4">
    <source>
        <dbReference type="EMBL" id="PWQ97030.1"/>
    </source>
</evidence>
<dbReference type="GO" id="GO:0005524">
    <property type="term" value="F:ATP binding"/>
    <property type="evidence" value="ECO:0007669"/>
    <property type="project" value="UniProtKB-KW"/>
</dbReference>
<accession>A0A317CL19</accession>
<dbReference type="RefSeq" id="WP_109837795.1">
    <property type="nucleotide sequence ID" value="NZ_QGKM01000029.1"/>
</dbReference>
<sequence>MPTDLRLQQLTDWVQSERPHANLQVASADASFRRYFRVTEGSNSWIAMDAPPEKETLEPFIDITERLIQASVNAPKIYQQSLEQGFLLLGDLGDTPYLSALNDKQADALYGDAFKALLQIQTADTSNLPVYDEALLQQEMNLMPEWFLSKHLGLSLSNQEQSDLQSVFELLIKTALDQPQVFVHRDYHSRNLMVTTSKNPGVIDYQDAVLGPVCYDLVSLLRDCYIAWPVQQVRQWVTEYRVLSQQQGIIPEVDDELFQQWFDWMGLQRHIKVLGIFARLNHRDGKAHYLNDLPLTLSYVMNVAANYPEMKPLVDIFQKYDIPKSIGTVEISQ</sequence>
<dbReference type="AlphaFoldDB" id="A0A317CL19"/>
<evidence type="ECO:0000313" key="5">
    <source>
        <dbReference type="Proteomes" id="UP000245539"/>
    </source>
</evidence>
<keyword evidence="1" id="KW-0547">Nucleotide-binding</keyword>
<dbReference type="Pfam" id="PF01636">
    <property type="entry name" value="APH"/>
    <property type="match status" value="1"/>
</dbReference>
<evidence type="ECO:0000259" key="3">
    <source>
        <dbReference type="Pfam" id="PF01636"/>
    </source>
</evidence>
<dbReference type="PANTHER" id="PTHR33540:SF1">
    <property type="entry name" value="N-ACETYLMURAMATE_N-ACETYLGLUCOSAMINE KINASE"/>
    <property type="match status" value="1"/>
</dbReference>
<comment type="caution">
    <text evidence="4">The sequence shown here is derived from an EMBL/GenBank/DDBJ whole genome shotgun (WGS) entry which is preliminary data.</text>
</comment>
<name>A0A317CL19_9GAMM</name>
<dbReference type="Gene3D" id="3.90.1200.10">
    <property type="match status" value="1"/>
</dbReference>
<evidence type="ECO:0000256" key="1">
    <source>
        <dbReference type="ARBA" id="ARBA00022741"/>
    </source>
</evidence>
<dbReference type="InterPro" id="IPR011009">
    <property type="entry name" value="Kinase-like_dom_sf"/>
</dbReference>